<dbReference type="AlphaFoldDB" id="A0A0U2PDZ4"/>
<evidence type="ECO:0000313" key="1">
    <source>
        <dbReference type="EMBL" id="ALU45309.1"/>
    </source>
</evidence>
<gene>
    <name evidence="1" type="ORF">AT705_20345</name>
</gene>
<reference evidence="1 2" key="1">
    <citation type="submission" date="2015-12" db="EMBL/GenBank/DDBJ databases">
        <title>Complete genome sequence of Pseudoalteromonas rubra SCSIO 6842, harboring a conjugative plasmid.</title>
        <authorList>
            <person name="Li B."/>
            <person name="Wang X."/>
        </authorList>
    </citation>
    <scope>NUCLEOTIDE SEQUENCE [LARGE SCALE GENOMIC DNA]</scope>
    <source>
        <strain evidence="1 2">SCSIO 6842</strain>
    </source>
</reference>
<dbReference type="EMBL" id="CP013612">
    <property type="protein sequence ID" value="ALU45309.1"/>
    <property type="molecule type" value="Genomic_DNA"/>
</dbReference>
<name>A0A0U2PDZ4_9GAMM</name>
<proteinExistence type="predicted"/>
<dbReference type="Proteomes" id="UP000069015">
    <property type="component" value="Chromosome 2"/>
</dbReference>
<sequence length="61" mass="6960">MQISVSILFEFRLIFEWSGLELLDEKLAIFSLGGLYPVLPDIELHVRLESSCIFSVLSEDT</sequence>
<organism evidence="1 2">
    <name type="scientific">Pseudoalteromonas rubra</name>
    <dbReference type="NCBI Taxonomy" id="43658"/>
    <lineage>
        <taxon>Bacteria</taxon>
        <taxon>Pseudomonadati</taxon>
        <taxon>Pseudomonadota</taxon>
        <taxon>Gammaproteobacteria</taxon>
        <taxon>Alteromonadales</taxon>
        <taxon>Pseudoalteromonadaceae</taxon>
        <taxon>Pseudoalteromonas</taxon>
    </lineage>
</organism>
<dbReference type="KEGG" id="prr:AT705_20345"/>
<protein>
    <submittedName>
        <fullName evidence="1">Uncharacterized protein</fullName>
    </submittedName>
</protein>
<evidence type="ECO:0000313" key="2">
    <source>
        <dbReference type="Proteomes" id="UP000069015"/>
    </source>
</evidence>
<accession>A0A0U2PDZ4</accession>